<reference evidence="2 3" key="2">
    <citation type="submission" date="2018-11" db="EMBL/GenBank/DDBJ databases">
        <authorList>
            <consortium name="Pathogen Informatics"/>
        </authorList>
    </citation>
    <scope>NUCLEOTIDE SEQUENCE [LARGE SCALE GENOMIC DNA]</scope>
    <source>
        <strain evidence="2 3">NST_G2</strain>
    </source>
</reference>
<proteinExistence type="predicted"/>
<evidence type="ECO:0000313" key="2">
    <source>
        <dbReference type="EMBL" id="VDL93294.1"/>
    </source>
</evidence>
<evidence type="ECO:0000313" key="3">
    <source>
        <dbReference type="Proteomes" id="UP000275846"/>
    </source>
</evidence>
<dbReference type="EMBL" id="UYSU01033902">
    <property type="protein sequence ID" value="VDL93294.1"/>
    <property type="molecule type" value="Genomic_DNA"/>
</dbReference>
<evidence type="ECO:0000256" key="1">
    <source>
        <dbReference type="SAM" id="MobiDB-lite"/>
    </source>
</evidence>
<organism evidence="4">
    <name type="scientific">Schistocephalus solidus</name>
    <name type="common">Tapeworm</name>
    <dbReference type="NCBI Taxonomy" id="70667"/>
    <lineage>
        <taxon>Eukaryota</taxon>
        <taxon>Metazoa</taxon>
        <taxon>Spiralia</taxon>
        <taxon>Lophotrochozoa</taxon>
        <taxon>Platyhelminthes</taxon>
        <taxon>Cestoda</taxon>
        <taxon>Eucestoda</taxon>
        <taxon>Diphyllobothriidea</taxon>
        <taxon>Diphyllobothriidae</taxon>
        <taxon>Schistocephalus</taxon>
    </lineage>
</organism>
<dbReference type="WBParaSite" id="SSLN_0000712801-mRNA-1">
    <property type="protein sequence ID" value="SSLN_0000712801-mRNA-1"/>
    <property type="gene ID" value="SSLN_0000712801"/>
</dbReference>
<name>A0A183SRR1_SCHSO</name>
<dbReference type="Proteomes" id="UP000275846">
    <property type="component" value="Unassembled WGS sequence"/>
</dbReference>
<dbReference type="AlphaFoldDB" id="A0A183SRR1"/>
<reference evidence="4" key="1">
    <citation type="submission" date="2016-06" db="UniProtKB">
        <authorList>
            <consortium name="WormBaseParasite"/>
        </authorList>
    </citation>
    <scope>IDENTIFICATION</scope>
</reference>
<evidence type="ECO:0000313" key="4">
    <source>
        <dbReference type="WBParaSite" id="SSLN_0000712801-mRNA-1"/>
    </source>
</evidence>
<feature type="compositionally biased region" description="Pro residues" evidence="1">
    <location>
        <begin position="11"/>
        <end position="21"/>
    </location>
</feature>
<gene>
    <name evidence="2" type="ORF">SSLN_LOCUS6909</name>
</gene>
<protein>
    <submittedName>
        <fullName evidence="2 4">Uncharacterized protein</fullName>
    </submittedName>
</protein>
<feature type="region of interest" description="Disordered" evidence="1">
    <location>
        <begin position="40"/>
        <end position="63"/>
    </location>
</feature>
<sequence>MKKSENKVPNPQSPLSPPPDPLSSSLSPILSFPFPLPSHFPLSPRSKKPYDNPRSNRPKCRTALGARELARYKVDIATVSETRFSEQGQLEKVGSGYTFFWSGRAKAD</sequence>
<feature type="region of interest" description="Disordered" evidence="1">
    <location>
        <begin position="1"/>
        <end position="27"/>
    </location>
</feature>
<keyword evidence="3" id="KW-1185">Reference proteome</keyword>
<accession>A0A183SRR1</accession>